<dbReference type="KEGG" id="aup:AsAng_0061680"/>
<evidence type="ECO:0000313" key="2">
    <source>
        <dbReference type="EMBL" id="BDS15384.1"/>
    </source>
</evidence>
<keyword evidence="1" id="KW-0732">Signal</keyword>
<accession>A0A916DVQ3</accession>
<reference evidence="2" key="1">
    <citation type="submission" date="2022-09" db="EMBL/GenBank/DDBJ databases">
        <title>Aureispira anguillicida sp. nov., isolated from Leptocephalus of Japanese eel Anguilla japonica.</title>
        <authorList>
            <person name="Yuasa K."/>
            <person name="Mekata T."/>
            <person name="Ikunari K."/>
        </authorList>
    </citation>
    <scope>NUCLEOTIDE SEQUENCE</scope>
    <source>
        <strain evidence="2">EL160426</strain>
    </source>
</reference>
<proteinExistence type="predicted"/>
<dbReference type="Pfam" id="PF11751">
    <property type="entry name" value="PorP_SprF"/>
    <property type="match status" value="1"/>
</dbReference>
<evidence type="ECO:0000256" key="1">
    <source>
        <dbReference type="SAM" id="SignalP"/>
    </source>
</evidence>
<protein>
    <submittedName>
        <fullName evidence="2">Type IX secretion system membrane protein PorP/SprF</fullName>
    </submittedName>
</protein>
<dbReference type="Proteomes" id="UP001060919">
    <property type="component" value="Chromosome"/>
</dbReference>
<sequence length="309" mass="35363">MLRLILVIAFVWAGTTAIWAQQDAQYTQFMFNKLYFNPAYAGSKKGLCIAAIYRNQWIGIDGAPQTATLNIHAPVWKRRMGLGLSVSNDRIGLTDRWNFDLSYAYRIRFKDESFLSIGLRGNISYLTIRWDNAKLTQVVDQSVPAAVSSKVLPNFGAGLYYQARNWYVGFSMPRLFRNRIDFNNNANSSIEPELHQHYFLMGGASFKIAKNVRIQPNVMLKYVPETPFDADINLSFVFFEKVLVGVTYRVGDSIDGLIQWKIVPQFTVSAAYDFTLTPLQQYNAGSIEVMLEYCFCCLKGKRLHNPRFF</sequence>
<dbReference type="EMBL" id="AP026867">
    <property type="protein sequence ID" value="BDS15384.1"/>
    <property type="molecule type" value="Genomic_DNA"/>
</dbReference>
<name>A0A916DVQ3_9BACT</name>
<organism evidence="2 3">
    <name type="scientific">Aureispira anguillae</name>
    <dbReference type="NCBI Taxonomy" id="2864201"/>
    <lineage>
        <taxon>Bacteria</taxon>
        <taxon>Pseudomonadati</taxon>
        <taxon>Bacteroidota</taxon>
        <taxon>Saprospiria</taxon>
        <taxon>Saprospirales</taxon>
        <taxon>Saprospiraceae</taxon>
        <taxon>Aureispira</taxon>
    </lineage>
</organism>
<gene>
    <name evidence="2" type="ORF">AsAng_0061680</name>
</gene>
<feature type="chain" id="PRO_5038069540" evidence="1">
    <location>
        <begin position="21"/>
        <end position="309"/>
    </location>
</feature>
<feature type="signal peptide" evidence="1">
    <location>
        <begin position="1"/>
        <end position="20"/>
    </location>
</feature>
<dbReference type="InterPro" id="IPR019861">
    <property type="entry name" value="PorP/SprF_Bacteroidetes"/>
</dbReference>
<dbReference type="NCBIfam" id="TIGR03519">
    <property type="entry name" value="T9SS_PorP_fam"/>
    <property type="match status" value="1"/>
</dbReference>
<evidence type="ECO:0000313" key="3">
    <source>
        <dbReference type="Proteomes" id="UP001060919"/>
    </source>
</evidence>
<dbReference type="RefSeq" id="WP_264790544.1">
    <property type="nucleotide sequence ID" value="NZ_AP026867.1"/>
</dbReference>
<dbReference type="AlphaFoldDB" id="A0A916DVQ3"/>
<keyword evidence="3" id="KW-1185">Reference proteome</keyword>